<dbReference type="Proteomes" id="UP001321047">
    <property type="component" value="Unassembled WGS sequence"/>
</dbReference>
<reference evidence="2 3" key="1">
    <citation type="submission" date="2022-09" db="EMBL/GenBank/DDBJ databases">
        <title>Enrichment on poylsaccharides allowed isolation of novel metabolic and taxonomic groups of Haloarchaea.</title>
        <authorList>
            <person name="Sorokin D.Y."/>
            <person name="Elcheninov A.G."/>
            <person name="Khizhniak T.V."/>
            <person name="Kolganova T.V."/>
            <person name="Kublanov I.V."/>
        </authorList>
    </citation>
    <scope>NUCLEOTIDE SEQUENCE [LARGE SCALE GENOMIC DNA]</scope>
    <source>
        <strain evidence="2 3">AArc-curdl1</strain>
    </source>
</reference>
<feature type="transmembrane region" description="Helical" evidence="1">
    <location>
        <begin position="96"/>
        <end position="115"/>
    </location>
</feature>
<dbReference type="RefSeq" id="WP_342809034.1">
    <property type="nucleotide sequence ID" value="NZ_JAOPJZ010000009.1"/>
</dbReference>
<feature type="transmembrane region" description="Helical" evidence="1">
    <location>
        <begin position="37"/>
        <end position="58"/>
    </location>
</feature>
<evidence type="ECO:0000256" key="1">
    <source>
        <dbReference type="SAM" id="Phobius"/>
    </source>
</evidence>
<evidence type="ECO:0000313" key="2">
    <source>
        <dbReference type="EMBL" id="MCU4752699.1"/>
    </source>
</evidence>
<protein>
    <submittedName>
        <fullName evidence="2">Uncharacterized protein</fullName>
    </submittedName>
</protein>
<feature type="transmembrane region" description="Helical" evidence="1">
    <location>
        <begin position="70"/>
        <end position="90"/>
    </location>
</feature>
<proteinExistence type="predicted"/>
<keyword evidence="1" id="KW-1133">Transmembrane helix</keyword>
<name>A0AAP2Z8K1_9EURY</name>
<accession>A0AAP2Z8K1</accession>
<keyword evidence="1" id="KW-0472">Membrane</keyword>
<evidence type="ECO:0000313" key="3">
    <source>
        <dbReference type="Proteomes" id="UP001321047"/>
    </source>
</evidence>
<dbReference type="AlphaFoldDB" id="A0AAP2Z8K1"/>
<gene>
    <name evidence="2" type="ORF">OB919_12055</name>
</gene>
<keyword evidence="1" id="KW-0812">Transmembrane</keyword>
<organism evidence="2 3">
    <name type="scientific">Natronosalvus hydrolyticus</name>
    <dbReference type="NCBI Taxonomy" id="2979988"/>
    <lineage>
        <taxon>Archaea</taxon>
        <taxon>Methanobacteriati</taxon>
        <taxon>Methanobacteriota</taxon>
        <taxon>Stenosarchaea group</taxon>
        <taxon>Halobacteria</taxon>
        <taxon>Halobacteriales</taxon>
        <taxon>Natrialbaceae</taxon>
        <taxon>Natronosalvus</taxon>
    </lineage>
</organism>
<comment type="caution">
    <text evidence="2">The sequence shown here is derived from an EMBL/GenBank/DDBJ whole genome shotgun (WGS) entry which is preliminary data.</text>
</comment>
<keyword evidence="3" id="KW-1185">Reference proteome</keyword>
<sequence>MRSTQSAYRDRKRTWPLLVVVIVGAGIALFIPVARVALAALVVLIGPLAIYGGLLAFLRGQIGVQRVRHVAFGLFCGTLTPIALVLALVFEWTLPIAIFAVSCSVLAVFFAIAGFSKERTPAGRHVPPLEEQ</sequence>
<feature type="transmembrane region" description="Helical" evidence="1">
    <location>
        <begin position="12"/>
        <end position="31"/>
    </location>
</feature>
<dbReference type="EMBL" id="JAOPJZ010000009">
    <property type="protein sequence ID" value="MCU4752699.1"/>
    <property type="molecule type" value="Genomic_DNA"/>
</dbReference>